<dbReference type="EMBL" id="VDMP01000026">
    <property type="protein sequence ID" value="TNM37354.1"/>
    <property type="molecule type" value="Genomic_DNA"/>
</dbReference>
<protein>
    <submittedName>
        <fullName evidence="1">Type II toxin-antitoxin system VapC family toxin</fullName>
    </submittedName>
</protein>
<name>A0A5C4VN85_9ACTN</name>
<evidence type="ECO:0000313" key="1">
    <source>
        <dbReference type="EMBL" id="TNM37354.1"/>
    </source>
</evidence>
<sequence length="66" mass="7306">MREAPRRFVSDVSAFEVSLKVRLGRFTEAAALRDRWSEALGRRRLRVSARAGGAALESARPAPARP</sequence>
<gene>
    <name evidence="1" type="ORF">FHP29_16050</name>
</gene>
<dbReference type="AlphaFoldDB" id="A0A5C4VN85"/>
<dbReference type="RefSeq" id="WP_139623895.1">
    <property type="nucleotide sequence ID" value="NZ_VDMP01000026.1"/>
</dbReference>
<accession>A0A5C4VN85</accession>
<comment type="caution">
    <text evidence="1">The sequence shown here is derived from an EMBL/GenBank/DDBJ whole genome shotgun (WGS) entry which is preliminary data.</text>
</comment>
<dbReference type="Proteomes" id="UP000313231">
    <property type="component" value="Unassembled WGS sequence"/>
</dbReference>
<reference evidence="1 2" key="1">
    <citation type="journal article" date="2016" name="Int. J. Syst. Evol. Microbiol.">
        <title>Nocardioides albidus sp. nov., an actinobacterium isolated from garden soil.</title>
        <authorList>
            <person name="Singh H."/>
            <person name="Du J."/>
            <person name="Trinh H."/>
            <person name="Won K."/>
            <person name="Yang J.E."/>
            <person name="Yin C."/>
            <person name="Kook M."/>
            <person name="Yi T.H."/>
        </authorList>
    </citation>
    <scope>NUCLEOTIDE SEQUENCE [LARGE SCALE GENOMIC DNA]</scope>
    <source>
        <strain evidence="1 2">CCTCC AB 2015297</strain>
    </source>
</reference>
<keyword evidence="2" id="KW-1185">Reference proteome</keyword>
<organism evidence="1 2">
    <name type="scientific">Nocardioides albidus</name>
    <dbReference type="NCBI Taxonomy" id="1517589"/>
    <lineage>
        <taxon>Bacteria</taxon>
        <taxon>Bacillati</taxon>
        <taxon>Actinomycetota</taxon>
        <taxon>Actinomycetes</taxon>
        <taxon>Propionibacteriales</taxon>
        <taxon>Nocardioidaceae</taxon>
        <taxon>Nocardioides</taxon>
    </lineage>
</organism>
<proteinExistence type="predicted"/>
<evidence type="ECO:0000313" key="2">
    <source>
        <dbReference type="Proteomes" id="UP000313231"/>
    </source>
</evidence>